<dbReference type="VEuPathDB" id="FungiDB:PC9H_002676"/>
<keyword evidence="2" id="KW-1133">Transmembrane helix</keyword>
<evidence type="ECO:0000256" key="1">
    <source>
        <dbReference type="SAM" id="MobiDB-lite"/>
    </source>
</evidence>
<dbReference type="OrthoDB" id="3363836at2759"/>
<dbReference type="AlphaFoldDB" id="A0A8H6ZH74"/>
<feature type="region of interest" description="Disordered" evidence="1">
    <location>
        <begin position="331"/>
        <end position="380"/>
    </location>
</feature>
<feature type="compositionally biased region" description="Gly residues" evidence="1">
    <location>
        <begin position="689"/>
        <end position="699"/>
    </location>
</feature>
<feature type="compositionally biased region" description="Polar residues" evidence="1">
    <location>
        <begin position="451"/>
        <end position="463"/>
    </location>
</feature>
<keyword evidence="2" id="KW-0812">Transmembrane</keyword>
<sequence length="718" mass="75131">MADFAHLHFGLPAAPFRHGSIAKRWAKRAPSASCMTGGFMTSPTQGQSFSFPGTDHLTVSWDSSCLTAELLDIYLYAFSTHNNTDSTQTNADSTRIHLYTSVPNALSSYSAPVKPKWWNATAVPNTSVSLQLLILPKGDPIFMNSLPAGPVFAATYVPPADGSVPPEADWKIQDLDGGVSDFAVDNNPDGTVKPVVEPKKGLSAGSKAAAALVPLLFVIFAGIGYYVWRKRKASRDERKRFSEMVDKRMSVISRDWTSMSAKGGMEGIRASLYGEKGMNDAMRNSVYGGEEMRHSVIAGGQAGIGANARFNAEAVANPALAEYQSHLRPGVRASTYSNGDRKSRVSFADGTRPSVDRKSRISFADTTRPSMDRTSRYGTGRASRAFHTAFTVDVPSQQRGLGSASPVSHLTTASNAASNGHSKKSLDFPNPYSGDDYSEEGSALGEGSGSMSPTQTQGPTSLSVEDIRRRIGGTSTNAGSSASKEEDDAMVPALRLMRKGSKQASPTTGAAASDEGSDELLFSPSQFQFDANANANANTNNVVVVTVPPPAHGGGASSGFVSPRSPGPVGMMPSMSSMAAAPDSVMSPDALLRAYAERRATSSHASSSSTPVNAVNGMRTANNTPAPAPLVISPPISPPISASASTSTPYSLSAPVTTDYNYNYNYGNYGYGNYAAANGVRTLYSPAGSAGGGGGGSGGRESVYSVGGNEEDAYGGHV</sequence>
<reference evidence="3" key="1">
    <citation type="submission" date="2019-07" db="EMBL/GenBank/DDBJ databases">
        <authorList>
            <person name="Palmer J.M."/>
        </authorList>
    </citation>
    <scope>NUCLEOTIDE SEQUENCE</scope>
    <source>
        <strain evidence="3">PC9</strain>
    </source>
</reference>
<feature type="transmembrane region" description="Helical" evidence="2">
    <location>
        <begin position="208"/>
        <end position="228"/>
    </location>
</feature>
<feature type="region of interest" description="Disordered" evidence="1">
    <location>
        <begin position="688"/>
        <end position="718"/>
    </location>
</feature>
<evidence type="ECO:0000313" key="3">
    <source>
        <dbReference type="EMBL" id="KAF7416410.1"/>
    </source>
</evidence>
<evidence type="ECO:0000256" key="2">
    <source>
        <dbReference type="SAM" id="Phobius"/>
    </source>
</evidence>
<evidence type="ECO:0000313" key="4">
    <source>
        <dbReference type="Proteomes" id="UP000623687"/>
    </source>
</evidence>
<dbReference type="GeneID" id="59372517"/>
<feature type="compositionally biased region" description="Acidic residues" evidence="1">
    <location>
        <begin position="709"/>
        <end position="718"/>
    </location>
</feature>
<keyword evidence="4" id="KW-1185">Reference proteome</keyword>
<dbReference type="Proteomes" id="UP000623687">
    <property type="component" value="Unassembled WGS sequence"/>
</dbReference>
<protein>
    <submittedName>
        <fullName evidence="3">Uncharacterized protein</fullName>
    </submittedName>
</protein>
<feature type="region of interest" description="Disordered" evidence="1">
    <location>
        <begin position="397"/>
        <end position="466"/>
    </location>
</feature>
<feature type="compositionally biased region" description="Polar residues" evidence="1">
    <location>
        <begin position="397"/>
        <end position="420"/>
    </location>
</feature>
<organism evidence="3 4">
    <name type="scientific">Pleurotus ostreatus</name>
    <name type="common">Oyster mushroom</name>
    <name type="synonym">White-rot fungus</name>
    <dbReference type="NCBI Taxonomy" id="5322"/>
    <lineage>
        <taxon>Eukaryota</taxon>
        <taxon>Fungi</taxon>
        <taxon>Dikarya</taxon>
        <taxon>Basidiomycota</taxon>
        <taxon>Agaricomycotina</taxon>
        <taxon>Agaricomycetes</taxon>
        <taxon>Agaricomycetidae</taxon>
        <taxon>Agaricales</taxon>
        <taxon>Pleurotineae</taxon>
        <taxon>Pleurotaceae</taxon>
        <taxon>Pleurotus</taxon>
    </lineage>
</organism>
<name>A0A8H6ZH74_PLEOS</name>
<accession>A0A8H6ZH74</accession>
<gene>
    <name evidence="3" type="ORF">PC9H_002676</name>
</gene>
<keyword evidence="2" id="KW-0472">Membrane</keyword>
<dbReference type="EMBL" id="JACETU010000011">
    <property type="protein sequence ID" value="KAF7416410.1"/>
    <property type="molecule type" value="Genomic_DNA"/>
</dbReference>
<dbReference type="RefSeq" id="XP_036625957.1">
    <property type="nucleotide sequence ID" value="XM_036772311.1"/>
</dbReference>
<comment type="caution">
    <text evidence="3">The sequence shown here is derived from an EMBL/GenBank/DDBJ whole genome shotgun (WGS) entry which is preliminary data.</text>
</comment>
<proteinExistence type="predicted"/>